<dbReference type="GO" id="GO:0098552">
    <property type="term" value="C:side of membrane"/>
    <property type="evidence" value="ECO:0007669"/>
    <property type="project" value="UniProtKB-KW"/>
</dbReference>
<protein>
    <submittedName>
        <fullName evidence="13">Variant surface glycoprotein 801</fullName>
    </submittedName>
</protein>
<dbReference type="AlphaFoldDB" id="M4TDX5"/>
<evidence type="ECO:0000313" key="13">
    <source>
        <dbReference type="EMBL" id="AGH61255.1"/>
    </source>
</evidence>
<evidence type="ECO:0000256" key="5">
    <source>
        <dbReference type="ARBA" id="ARBA00022729"/>
    </source>
</evidence>
<dbReference type="Pfam" id="PF10659">
    <property type="entry name" value="Trypan_glycop_C"/>
    <property type="match status" value="1"/>
</dbReference>
<evidence type="ECO:0000256" key="3">
    <source>
        <dbReference type="ARBA" id="ARBA00022475"/>
    </source>
</evidence>
<evidence type="ECO:0000256" key="4">
    <source>
        <dbReference type="ARBA" id="ARBA00022622"/>
    </source>
</evidence>
<dbReference type="VEuPathDB" id="TriTrypDB:Tb927.11.17110"/>
<dbReference type="GO" id="GO:0005886">
    <property type="term" value="C:plasma membrane"/>
    <property type="evidence" value="ECO:0007669"/>
    <property type="project" value="UniProtKB-SubCell"/>
</dbReference>
<comment type="subcellular location">
    <subcellularLocation>
        <location evidence="2">Cell membrane</location>
        <topology evidence="2">Lipid-anchor</topology>
        <topology evidence="2">GPI-anchor</topology>
    </subcellularLocation>
</comment>
<dbReference type="InterPro" id="IPR019609">
    <property type="entry name" value="Variant_surf_glycoprt_trypan_C"/>
</dbReference>
<evidence type="ECO:0000256" key="8">
    <source>
        <dbReference type="ARBA" id="ARBA00023288"/>
    </source>
</evidence>
<keyword evidence="4" id="KW-0336">GPI-anchor</keyword>
<keyword evidence="8" id="KW-0449">Lipoprotein</keyword>
<evidence type="ECO:0000256" key="6">
    <source>
        <dbReference type="ARBA" id="ARBA00023136"/>
    </source>
</evidence>
<evidence type="ECO:0000256" key="9">
    <source>
        <dbReference type="SAM" id="MobiDB-lite"/>
    </source>
</evidence>
<feature type="signal peptide" evidence="10">
    <location>
        <begin position="1"/>
        <end position="26"/>
    </location>
</feature>
<dbReference type="VEuPathDB" id="TriTrypDB:Tb1125.Tb11.v5.1023"/>
<dbReference type="VEuPathDB" id="TriTrypDB:Tb427_000788700"/>
<evidence type="ECO:0000256" key="7">
    <source>
        <dbReference type="ARBA" id="ARBA00023180"/>
    </source>
</evidence>
<keyword evidence="7" id="KW-0325">Glycoprotein</keyword>
<name>M4TDX5_9TRYP</name>
<feature type="domain" description="Trypanosome variant surface glycoprotein C-terminal" evidence="11">
    <location>
        <begin position="422"/>
        <end position="512"/>
    </location>
</feature>
<dbReference type="Pfam" id="PF13206">
    <property type="entry name" value="VSG_B"/>
    <property type="match status" value="1"/>
</dbReference>
<feature type="region of interest" description="Disordered" evidence="9">
    <location>
        <begin position="85"/>
        <end position="110"/>
    </location>
</feature>
<evidence type="ECO:0000256" key="2">
    <source>
        <dbReference type="ARBA" id="ARBA00004609"/>
    </source>
</evidence>
<evidence type="ECO:0000256" key="1">
    <source>
        <dbReference type="ARBA" id="ARBA00002523"/>
    </source>
</evidence>
<sequence length="530" mass="58299">MAVRKGRTITLLVTVALLNDALKALANVAEDSNQPERRALCAIIELGGERSKLLDQAPGGTSDLDELPSLNMTLAEDTWLQHFRDATDPTKPRDTTKQPLPPNTNWDERWPDWQKAANPLLGEGKITEKLKHFKLDKLTEQQKGDVRRYVAKLAEEAYREAKLAEQEHPNDDILSEGELHKELNKAIYGTQTEPANDFKNFKTFGERAAAARRENCGTSSVTGKADTAFAAFVCICAKDKTNGGNEAKACAGSDALTKAWDPTAEPNPQHETLAELRKLCDLKTKTKITAAELQRRIADVTGLLRHTQSATHLGTFLATGCSGAANAGVCVTYTGVHNNAADPKKAINWIAQLDATAKKIHKHEHVVQARKRLAQRLAVKKQLATDVDYLTRTIETPQRSPGLQEQAEEQKTKNQAIAQSICDQHKSNKTQCESTDKCKWKGKSETDSPCEVDESKVATQTNAAGTGETANTKAKKCSEKKAKAECKDGCKLDGKECKDSSILANKQFAMMVIFNAGSWQFRCPIRFAFK</sequence>
<feature type="chain" id="PRO_5004058618" evidence="10">
    <location>
        <begin position="27"/>
        <end position="530"/>
    </location>
</feature>
<accession>M4TDX5</accession>
<evidence type="ECO:0000259" key="12">
    <source>
        <dbReference type="Pfam" id="PF13206"/>
    </source>
</evidence>
<reference evidence="13" key="1">
    <citation type="submission" date="2013-02" db="EMBL/GenBank/DDBJ databases">
        <authorList>
            <person name="Cross G.A.M."/>
            <person name="Kim H.-S."/>
            <person name="Wickstead B."/>
        </authorList>
    </citation>
    <scope>NUCLEOTIDE SEQUENCE</scope>
    <source>
        <strain evidence="13">Lister 427</strain>
    </source>
</reference>
<comment type="function">
    <text evidence="1">VSG forms a coat on the surface of the parasite. The trypanosome evades the immune response of the host by expressing a series of antigenically distinct VSGs from an estimated 1000 VSG genes.</text>
</comment>
<feature type="domain" description="Trypanosome variant surface glycoprotein B-type N-terminal" evidence="12">
    <location>
        <begin position="21"/>
        <end position="378"/>
    </location>
</feature>
<keyword evidence="5 10" id="KW-0732">Signal</keyword>
<evidence type="ECO:0000259" key="11">
    <source>
        <dbReference type="Pfam" id="PF10659"/>
    </source>
</evidence>
<keyword evidence="6" id="KW-0472">Membrane</keyword>
<feature type="compositionally biased region" description="Basic and acidic residues" evidence="9">
    <location>
        <begin position="85"/>
        <end position="96"/>
    </location>
</feature>
<keyword evidence="3" id="KW-1003">Cell membrane</keyword>
<proteinExistence type="predicted"/>
<dbReference type="InterPro" id="IPR025932">
    <property type="entry name" value="Trypano_VSG_B_N_dom"/>
</dbReference>
<organism evidence="13">
    <name type="scientific">Trypanosoma brucei</name>
    <dbReference type="NCBI Taxonomy" id="5691"/>
    <lineage>
        <taxon>Eukaryota</taxon>
        <taxon>Discoba</taxon>
        <taxon>Euglenozoa</taxon>
        <taxon>Kinetoplastea</taxon>
        <taxon>Metakinetoplastina</taxon>
        <taxon>Trypanosomatida</taxon>
        <taxon>Trypanosomatidae</taxon>
        <taxon>Trypanosoma</taxon>
    </lineage>
</organism>
<dbReference type="EMBL" id="KC613824">
    <property type="protein sequence ID" value="AGH61255.1"/>
    <property type="molecule type" value="Genomic_DNA"/>
</dbReference>
<reference evidence="13" key="2">
    <citation type="journal article" date="2014" name="Mol. Biochem. Parasitol.">
        <title>Capturing the variant surface glycoprotein repertoire (the VSGnome) of Trypanosoma brucei Lister 427.</title>
        <authorList>
            <person name="Cross G.A."/>
            <person name="Kim H.S."/>
            <person name="Wickstead B."/>
        </authorList>
    </citation>
    <scope>NUCLEOTIDE SEQUENCE</scope>
    <source>
        <strain evidence="13">Lister 427</strain>
    </source>
</reference>
<evidence type="ECO:0000256" key="10">
    <source>
        <dbReference type="SAM" id="SignalP"/>
    </source>
</evidence>